<dbReference type="InterPro" id="IPR050297">
    <property type="entry name" value="LipidA_mod_glycosyltrf_83"/>
</dbReference>
<evidence type="ECO:0000313" key="10">
    <source>
        <dbReference type="EMBL" id="QHO63487.1"/>
    </source>
</evidence>
<keyword evidence="4" id="KW-0808">Transferase</keyword>
<dbReference type="AlphaFoldDB" id="A0A857N5T1"/>
<dbReference type="GO" id="GO:0009103">
    <property type="term" value="P:lipopolysaccharide biosynthetic process"/>
    <property type="evidence" value="ECO:0007669"/>
    <property type="project" value="UniProtKB-ARBA"/>
</dbReference>
<keyword evidence="5 8" id="KW-0812">Transmembrane</keyword>
<feature type="transmembrane region" description="Helical" evidence="8">
    <location>
        <begin position="348"/>
        <end position="365"/>
    </location>
</feature>
<dbReference type="GO" id="GO:0005886">
    <property type="term" value="C:plasma membrane"/>
    <property type="evidence" value="ECO:0007669"/>
    <property type="project" value="UniProtKB-SubCell"/>
</dbReference>
<proteinExistence type="predicted"/>
<feature type="transmembrane region" description="Helical" evidence="8">
    <location>
        <begin position="402"/>
        <end position="422"/>
    </location>
</feature>
<evidence type="ECO:0000256" key="7">
    <source>
        <dbReference type="ARBA" id="ARBA00023136"/>
    </source>
</evidence>
<feature type="transmembrane region" description="Helical" evidence="8">
    <location>
        <begin position="147"/>
        <end position="164"/>
    </location>
</feature>
<evidence type="ECO:0000256" key="3">
    <source>
        <dbReference type="ARBA" id="ARBA00022676"/>
    </source>
</evidence>
<dbReference type="PANTHER" id="PTHR33908">
    <property type="entry name" value="MANNOSYLTRANSFERASE YKCB-RELATED"/>
    <property type="match status" value="1"/>
</dbReference>
<feature type="transmembrane region" description="Helical" evidence="8">
    <location>
        <begin position="123"/>
        <end position="140"/>
    </location>
</feature>
<keyword evidence="7 8" id="KW-0472">Membrane</keyword>
<feature type="transmembrane region" description="Helical" evidence="8">
    <location>
        <begin position="216"/>
        <end position="237"/>
    </location>
</feature>
<dbReference type="Pfam" id="PF13231">
    <property type="entry name" value="PMT_2"/>
    <property type="match status" value="1"/>
</dbReference>
<feature type="transmembrane region" description="Helical" evidence="8">
    <location>
        <begin position="321"/>
        <end position="341"/>
    </location>
</feature>
<evidence type="ECO:0000256" key="5">
    <source>
        <dbReference type="ARBA" id="ARBA00022692"/>
    </source>
</evidence>
<feature type="domain" description="Glycosyltransferase RgtA/B/C/D-like" evidence="9">
    <location>
        <begin position="66"/>
        <end position="218"/>
    </location>
</feature>
<keyword evidence="3" id="KW-0328">Glycosyltransferase</keyword>
<evidence type="ECO:0000256" key="8">
    <source>
        <dbReference type="SAM" id="Phobius"/>
    </source>
</evidence>
<dbReference type="KEGG" id="caqa:MICH65_0506"/>
<feature type="transmembrane region" description="Helical" evidence="8">
    <location>
        <begin position="93"/>
        <end position="111"/>
    </location>
</feature>
<evidence type="ECO:0000256" key="2">
    <source>
        <dbReference type="ARBA" id="ARBA00022475"/>
    </source>
</evidence>
<keyword evidence="2" id="KW-1003">Cell membrane</keyword>
<organism evidence="10 11">
    <name type="scientific">Candidatus Chazhemtobacterium aquaticus</name>
    <dbReference type="NCBI Taxonomy" id="2715735"/>
    <lineage>
        <taxon>Bacteria</taxon>
        <taxon>Candidatus Chazhemtobacteraceae</taxon>
        <taxon>Candidatus Chazhemtobacterium</taxon>
    </lineage>
</organism>
<dbReference type="EMBL" id="CP047901">
    <property type="protein sequence ID" value="QHO63487.1"/>
    <property type="molecule type" value="Genomic_DNA"/>
</dbReference>
<evidence type="ECO:0000313" key="11">
    <source>
        <dbReference type="Proteomes" id="UP000463983"/>
    </source>
</evidence>
<dbReference type="GO" id="GO:0016763">
    <property type="term" value="F:pentosyltransferase activity"/>
    <property type="evidence" value="ECO:0007669"/>
    <property type="project" value="TreeGrafter"/>
</dbReference>
<keyword evidence="11" id="KW-1185">Reference proteome</keyword>
<dbReference type="RefSeq" id="WP_161931866.1">
    <property type="nucleotide sequence ID" value="NZ_CP047901.1"/>
</dbReference>
<feature type="transmembrane region" description="Helical" evidence="8">
    <location>
        <begin position="184"/>
        <end position="204"/>
    </location>
</feature>
<reference evidence="11" key="1">
    <citation type="journal article" date="2020" name="Microorganisms">
        <title>Complete Genome of a Member of a New Bacterial Lineage in the Microgenomates Group Reveals an Unusual Nucleotide Composition Disparity Between Two Strands of DNA and Limited Metabolic Potential.</title>
        <authorList>
            <person name="Kadnikov V.V."/>
            <person name="Mardanov A.V."/>
            <person name="Beletsky A.V."/>
            <person name="Karnachuk O.V."/>
            <person name="Ravin N.V."/>
        </authorList>
    </citation>
    <scope>NUCLEOTIDE SEQUENCE [LARGE SCALE GENOMIC DNA]</scope>
</reference>
<dbReference type="PANTHER" id="PTHR33908:SF11">
    <property type="entry name" value="MEMBRANE PROTEIN"/>
    <property type="match status" value="1"/>
</dbReference>
<dbReference type="Proteomes" id="UP000463983">
    <property type="component" value="Chromosome"/>
</dbReference>
<feature type="transmembrane region" description="Helical" evidence="8">
    <location>
        <begin position="377"/>
        <end position="395"/>
    </location>
</feature>
<gene>
    <name evidence="10" type="ORF">MICH65_0506</name>
</gene>
<accession>A0A857N5T1</accession>
<dbReference type="InterPro" id="IPR038731">
    <property type="entry name" value="RgtA/B/C-like"/>
</dbReference>
<evidence type="ECO:0000256" key="1">
    <source>
        <dbReference type="ARBA" id="ARBA00004651"/>
    </source>
</evidence>
<evidence type="ECO:0000259" key="9">
    <source>
        <dbReference type="Pfam" id="PF13231"/>
    </source>
</evidence>
<feature type="transmembrane region" description="Helical" evidence="8">
    <location>
        <begin position="69"/>
        <end position="88"/>
    </location>
</feature>
<evidence type="ECO:0000256" key="6">
    <source>
        <dbReference type="ARBA" id="ARBA00022989"/>
    </source>
</evidence>
<protein>
    <recommendedName>
        <fullName evidence="9">Glycosyltransferase RgtA/B/C/D-like domain-containing protein</fullName>
    </recommendedName>
</protein>
<keyword evidence="6 8" id="KW-1133">Transmembrane helix</keyword>
<evidence type="ECO:0000256" key="4">
    <source>
        <dbReference type="ARBA" id="ARBA00022679"/>
    </source>
</evidence>
<comment type="subcellular location">
    <subcellularLocation>
        <location evidence="1">Cell membrane</location>
        <topology evidence="1">Multi-pass membrane protein</topology>
    </subcellularLocation>
</comment>
<name>A0A857N5T1_9BACT</name>
<sequence length="558" mass="63859">MKLSKDLIIVLLLAALLRLPFLGQYPAGLNADEAALGYNAYSLIQTGADEHGVSWPLVFRSFDDYKPPLYVYIVLPFVYLFGLTPFVVRLPSALLGIATVYLTYLLTHQLFPKKEIVLNKKKLSLSLLATFLLAISPWHLHFSRGAWEVNVALFFLTLGLYTFFKALNSPRFYILSALSFVASLYTYHSIRIIAPLLLLVLVILHHKQLLTQLKNSASRGFLLVAFVLGLFLTLPLASQMLSQEGQSRFSGVSIFADSGPLWEALEKRRLSPDPDSLLTRLRYNRYLSYSKRFVENYLSHYQPDFLFISGDEIARSKVPGFGQSFVIFAPFFYLGLVVLFFKRTSAHRFLFAWLLLAPLAAALTFQSPHALRSQNMVIPFSLTLGIGILTFFSWLKGFKPKSVLIIFVLLGLLTAKHFISYINSYYFHYPKVYPFAWQYGFDQLAEYLSPIQSDYDTIVISDRYDQPYILLAFFLKYDPNRLQQELVFSDRDNFGFSTGRSFGNYKFHRITDQDFDLPNTLIVVADEPVPDGLTPIHTLYYPNQQPVFTIYQTSKLVE</sequence>